<dbReference type="Pfam" id="PF09179">
    <property type="entry name" value="TilS"/>
    <property type="match status" value="1"/>
</dbReference>
<dbReference type="InterPro" id="IPR012795">
    <property type="entry name" value="tRNA_Ile_lys_synt_N"/>
</dbReference>
<dbReference type="Gene3D" id="3.40.50.620">
    <property type="entry name" value="HUPs"/>
    <property type="match status" value="1"/>
</dbReference>
<dbReference type="KEGG" id="dce:O6P33_07070"/>
<dbReference type="Proteomes" id="UP001212189">
    <property type="component" value="Chromosome"/>
</dbReference>
<dbReference type="InterPro" id="IPR012094">
    <property type="entry name" value="tRNA_Ile_lys_synt"/>
</dbReference>
<evidence type="ECO:0000259" key="9">
    <source>
        <dbReference type="SMART" id="SM00977"/>
    </source>
</evidence>
<dbReference type="RefSeq" id="WP_269817094.1">
    <property type="nucleotide sequence ID" value="NZ_CP114976.1"/>
</dbReference>
<dbReference type="EC" id="6.3.4.19" evidence="8"/>
<dbReference type="GO" id="GO:0005524">
    <property type="term" value="F:ATP binding"/>
    <property type="evidence" value="ECO:0007669"/>
    <property type="project" value="UniProtKB-UniRule"/>
</dbReference>
<keyword evidence="6 8" id="KW-0067">ATP-binding</keyword>
<comment type="function">
    <text evidence="8">Ligates lysine onto the cytidine present at position 34 of the AUA codon-specific tRNA(Ile) that contains the anticodon CAU, in an ATP-dependent manner. Cytidine is converted to lysidine, thus changing the amino acid specificity of the tRNA from methionine to isoleucine.</text>
</comment>
<dbReference type="GO" id="GO:0006400">
    <property type="term" value="P:tRNA modification"/>
    <property type="evidence" value="ECO:0007669"/>
    <property type="project" value="UniProtKB-UniRule"/>
</dbReference>
<sequence length="435" mass="49290">MLNIEQHLLKTLQPWGNCSALCVAFSGGMDSTVLLHALARLAQQYHLPELRAIYIHHGLQEAAQTWPAHCQSICAQLQIPLVVLEVDVAASASVEQAARVARYAAFEQHLAQDEVLLMAQHQDDQAETLLFRLMRGTGVAGLRGIPETRALPRGQVLRPLLAVSHQQLLAYAQQQQLSWIEDPSNATDEFDRNYLRRQVIPALKTRWPAMQQSLQRTAQHMDEAQQLLDELAKEDLLRVGVDPAQQWFDLPCLYMAGLRELSLLRQKNLLRYWLSPFTLLPDAAHWASWETLRDAQDDAQPVWQLHDGALLRSQDKLYWLTAFWLQAPPDLALTITEAGCYALPANGYLRVEGEVRAPLQVRYRQGAERFFIAGRGHRDLKRLLQECGVPTFLRARLPIVFLDQQPVALANFPALNHPQLQGLTLTWHPHALQSC</sequence>
<dbReference type="HAMAP" id="MF_01161">
    <property type="entry name" value="tRNA_Ile_lys_synt"/>
    <property type="match status" value="1"/>
</dbReference>
<keyword evidence="11" id="KW-1185">Reference proteome</keyword>
<keyword evidence="2 8" id="KW-0963">Cytoplasm</keyword>
<accession>A0AAE9VMU1</accession>
<dbReference type="SUPFAM" id="SSF56037">
    <property type="entry name" value="PheT/TilS domain"/>
    <property type="match status" value="1"/>
</dbReference>
<dbReference type="SUPFAM" id="SSF52402">
    <property type="entry name" value="Adenine nucleotide alpha hydrolases-like"/>
    <property type="match status" value="1"/>
</dbReference>
<proteinExistence type="inferred from homology"/>
<dbReference type="CDD" id="cd01992">
    <property type="entry name" value="TilS_N"/>
    <property type="match status" value="1"/>
</dbReference>
<dbReference type="Pfam" id="PF01171">
    <property type="entry name" value="ATP_bind_3"/>
    <property type="match status" value="1"/>
</dbReference>
<evidence type="ECO:0000313" key="11">
    <source>
        <dbReference type="Proteomes" id="UP001212189"/>
    </source>
</evidence>
<dbReference type="SUPFAM" id="SSF82829">
    <property type="entry name" value="MesJ substrate recognition domain-like"/>
    <property type="match status" value="1"/>
</dbReference>
<dbReference type="NCBIfam" id="TIGR02433">
    <property type="entry name" value="lysidine_TilS_C"/>
    <property type="match status" value="1"/>
</dbReference>
<comment type="similarity">
    <text evidence="8">Belongs to the tRNA(Ile)-lysidine synthase family.</text>
</comment>
<evidence type="ECO:0000256" key="8">
    <source>
        <dbReference type="HAMAP-Rule" id="MF_01161"/>
    </source>
</evidence>
<reference evidence="10 11" key="1">
    <citation type="submission" date="2022-12" db="EMBL/GenBank/DDBJ databases">
        <title>Coexistence and Characterization of a Novel Tigecycline Resistance gene tet(X) variant and blaNDM-1 in a Pseudomonas caeni Isolate of Chicken Origin.</title>
        <authorList>
            <person name="Lu X."/>
            <person name="Zhang L."/>
            <person name="Li R."/>
            <person name="Wang Z."/>
        </authorList>
    </citation>
    <scope>NUCLEOTIDE SEQUENCE [LARGE SCALE GENOMIC DNA]</scope>
    <source>
        <strain evidence="10 11">CE14</strain>
    </source>
</reference>
<comment type="subcellular location">
    <subcellularLocation>
        <location evidence="1 8">Cytoplasm</location>
    </subcellularLocation>
</comment>
<keyword evidence="5 8" id="KW-0547">Nucleotide-binding</keyword>
<dbReference type="InterPro" id="IPR012796">
    <property type="entry name" value="Lysidine-tRNA-synth_C"/>
</dbReference>
<evidence type="ECO:0000256" key="7">
    <source>
        <dbReference type="ARBA" id="ARBA00048539"/>
    </source>
</evidence>
<dbReference type="InterPro" id="IPR015262">
    <property type="entry name" value="tRNA_Ile_lys_synt_subst-bd"/>
</dbReference>
<keyword evidence="3 8" id="KW-0436">Ligase</keyword>
<dbReference type="PANTHER" id="PTHR43033:SF1">
    <property type="entry name" value="TRNA(ILE)-LYSIDINE SYNTHASE-RELATED"/>
    <property type="match status" value="1"/>
</dbReference>
<comment type="catalytic activity">
    <reaction evidence="7 8">
        <text>cytidine(34) in tRNA(Ile2) + L-lysine + ATP = lysidine(34) in tRNA(Ile2) + AMP + diphosphate + H(+)</text>
        <dbReference type="Rhea" id="RHEA:43744"/>
        <dbReference type="Rhea" id="RHEA-COMP:10625"/>
        <dbReference type="Rhea" id="RHEA-COMP:10670"/>
        <dbReference type="ChEBI" id="CHEBI:15378"/>
        <dbReference type="ChEBI" id="CHEBI:30616"/>
        <dbReference type="ChEBI" id="CHEBI:32551"/>
        <dbReference type="ChEBI" id="CHEBI:33019"/>
        <dbReference type="ChEBI" id="CHEBI:82748"/>
        <dbReference type="ChEBI" id="CHEBI:83665"/>
        <dbReference type="ChEBI" id="CHEBI:456215"/>
        <dbReference type="EC" id="6.3.4.19"/>
    </reaction>
</comment>
<dbReference type="GO" id="GO:0005737">
    <property type="term" value="C:cytoplasm"/>
    <property type="evidence" value="ECO:0007669"/>
    <property type="project" value="UniProtKB-SubCell"/>
</dbReference>
<evidence type="ECO:0000313" key="10">
    <source>
        <dbReference type="EMBL" id="WBE24153.1"/>
    </source>
</evidence>
<feature type="domain" description="Lysidine-tRNA(Ile) synthetase C-terminal" evidence="9">
    <location>
        <begin position="359"/>
        <end position="427"/>
    </location>
</feature>
<evidence type="ECO:0000256" key="1">
    <source>
        <dbReference type="ARBA" id="ARBA00004496"/>
    </source>
</evidence>
<dbReference type="InterPro" id="IPR011063">
    <property type="entry name" value="TilS/TtcA_N"/>
</dbReference>
<dbReference type="GO" id="GO:0032267">
    <property type="term" value="F:tRNA(Ile)-lysidine synthase activity"/>
    <property type="evidence" value="ECO:0007669"/>
    <property type="project" value="UniProtKB-EC"/>
</dbReference>
<dbReference type="Gene3D" id="1.20.59.20">
    <property type="match status" value="1"/>
</dbReference>
<evidence type="ECO:0000256" key="6">
    <source>
        <dbReference type="ARBA" id="ARBA00022840"/>
    </source>
</evidence>
<evidence type="ECO:0000256" key="5">
    <source>
        <dbReference type="ARBA" id="ARBA00022741"/>
    </source>
</evidence>
<protein>
    <recommendedName>
        <fullName evidence="8">tRNA(Ile)-lysidine synthase</fullName>
        <ecNumber evidence="8">6.3.4.19</ecNumber>
    </recommendedName>
    <alternativeName>
        <fullName evidence="8">tRNA(Ile)-2-lysyl-cytidine synthase</fullName>
    </alternativeName>
    <alternativeName>
        <fullName evidence="8">tRNA(Ile)-lysidine synthetase</fullName>
    </alternativeName>
</protein>
<evidence type="ECO:0000256" key="4">
    <source>
        <dbReference type="ARBA" id="ARBA00022694"/>
    </source>
</evidence>
<dbReference type="EMBL" id="CP114976">
    <property type="protein sequence ID" value="WBE24153.1"/>
    <property type="molecule type" value="Genomic_DNA"/>
</dbReference>
<dbReference type="SMART" id="SM00977">
    <property type="entry name" value="TilS_C"/>
    <property type="match status" value="1"/>
</dbReference>
<evidence type="ECO:0000256" key="3">
    <source>
        <dbReference type="ARBA" id="ARBA00022598"/>
    </source>
</evidence>
<feature type="binding site" evidence="8">
    <location>
        <begin position="26"/>
        <end position="31"/>
    </location>
    <ligand>
        <name>ATP</name>
        <dbReference type="ChEBI" id="CHEBI:30616"/>
    </ligand>
</feature>
<dbReference type="Pfam" id="PF11734">
    <property type="entry name" value="TilS_C"/>
    <property type="match status" value="1"/>
</dbReference>
<gene>
    <name evidence="8 10" type="primary">tilS</name>
    <name evidence="10" type="ORF">O6P33_07070</name>
</gene>
<dbReference type="NCBIfam" id="TIGR02432">
    <property type="entry name" value="lysidine_TilS_N"/>
    <property type="match status" value="1"/>
</dbReference>
<dbReference type="InterPro" id="IPR014729">
    <property type="entry name" value="Rossmann-like_a/b/a_fold"/>
</dbReference>
<keyword evidence="4 8" id="KW-0819">tRNA processing</keyword>
<comment type="domain">
    <text evidence="8">The N-terminal region contains the highly conserved SGGXDS motif, predicted to be a P-loop motif involved in ATP binding.</text>
</comment>
<dbReference type="AlphaFoldDB" id="A0AAE9VMU1"/>
<evidence type="ECO:0000256" key="2">
    <source>
        <dbReference type="ARBA" id="ARBA00022490"/>
    </source>
</evidence>
<name>A0AAE9VMU1_9GAMM</name>
<dbReference type="PANTHER" id="PTHR43033">
    <property type="entry name" value="TRNA(ILE)-LYSIDINE SYNTHASE-RELATED"/>
    <property type="match status" value="1"/>
</dbReference>
<organism evidence="10 11">
    <name type="scientific">Denitrificimonas caeni</name>
    <dbReference type="NCBI Taxonomy" id="521720"/>
    <lineage>
        <taxon>Bacteria</taxon>
        <taxon>Pseudomonadati</taxon>
        <taxon>Pseudomonadota</taxon>
        <taxon>Gammaproteobacteria</taxon>
        <taxon>Pseudomonadales</taxon>
        <taxon>Pseudomonadaceae</taxon>
        <taxon>Denitrificimonas</taxon>
    </lineage>
</organism>